<evidence type="ECO:0000256" key="1">
    <source>
        <dbReference type="ARBA" id="ARBA00004651"/>
    </source>
</evidence>
<protein>
    <recommendedName>
        <fullName evidence="6">TVP38/TMEM64 family membrane protein</fullName>
    </recommendedName>
</protein>
<name>A0A5R8ML86_9GAMM</name>
<evidence type="ECO:0000256" key="6">
    <source>
        <dbReference type="RuleBase" id="RU366058"/>
    </source>
</evidence>
<evidence type="ECO:0000256" key="3">
    <source>
        <dbReference type="ARBA" id="ARBA00022692"/>
    </source>
</evidence>
<feature type="transmembrane region" description="Helical" evidence="6">
    <location>
        <begin position="83"/>
        <end position="104"/>
    </location>
</feature>
<proteinExistence type="inferred from homology"/>
<dbReference type="GO" id="GO:0005886">
    <property type="term" value="C:plasma membrane"/>
    <property type="evidence" value="ECO:0007669"/>
    <property type="project" value="UniProtKB-SubCell"/>
</dbReference>
<feature type="transmembrane region" description="Helical" evidence="6">
    <location>
        <begin position="163"/>
        <end position="181"/>
    </location>
</feature>
<dbReference type="AlphaFoldDB" id="A0A5R8ML86"/>
<dbReference type="Pfam" id="PF09335">
    <property type="entry name" value="VTT_dom"/>
    <property type="match status" value="1"/>
</dbReference>
<organism evidence="8 9">
    <name type="scientific">Halomonas urmiana</name>
    <dbReference type="NCBI Taxonomy" id="490901"/>
    <lineage>
        <taxon>Bacteria</taxon>
        <taxon>Pseudomonadati</taxon>
        <taxon>Pseudomonadota</taxon>
        <taxon>Gammaproteobacteria</taxon>
        <taxon>Oceanospirillales</taxon>
        <taxon>Halomonadaceae</taxon>
        <taxon>Halomonas</taxon>
    </lineage>
</organism>
<feature type="transmembrane region" description="Helical" evidence="6">
    <location>
        <begin position="12"/>
        <end position="33"/>
    </location>
</feature>
<dbReference type="PANTHER" id="PTHR12677">
    <property type="entry name" value="GOLGI APPARATUS MEMBRANE PROTEIN TVP38-RELATED"/>
    <property type="match status" value="1"/>
</dbReference>
<comment type="similarity">
    <text evidence="6">Belongs to the TVP38/TMEM64 family.</text>
</comment>
<evidence type="ECO:0000259" key="7">
    <source>
        <dbReference type="Pfam" id="PF09335"/>
    </source>
</evidence>
<evidence type="ECO:0000256" key="4">
    <source>
        <dbReference type="ARBA" id="ARBA00022989"/>
    </source>
</evidence>
<dbReference type="OrthoDB" id="9812980at2"/>
<dbReference type="RefSeq" id="WP_138179739.1">
    <property type="nucleotide sequence ID" value="NZ_VBUI01000004.1"/>
</dbReference>
<keyword evidence="2 6" id="KW-1003">Cell membrane</keyword>
<dbReference type="InterPro" id="IPR015414">
    <property type="entry name" value="TMEM64"/>
</dbReference>
<dbReference type="InterPro" id="IPR032816">
    <property type="entry name" value="VTT_dom"/>
</dbReference>
<comment type="caution">
    <text evidence="8">The sequence shown here is derived from an EMBL/GenBank/DDBJ whole genome shotgun (WGS) entry which is preliminary data.</text>
</comment>
<keyword evidence="3 6" id="KW-0812">Transmembrane</keyword>
<evidence type="ECO:0000313" key="9">
    <source>
        <dbReference type="Proteomes" id="UP000306973"/>
    </source>
</evidence>
<evidence type="ECO:0000313" key="8">
    <source>
        <dbReference type="EMBL" id="TLF52879.1"/>
    </source>
</evidence>
<comment type="subcellular location">
    <subcellularLocation>
        <location evidence="1 6">Cell membrane</location>
        <topology evidence="1 6">Multi-pass membrane protein</topology>
    </subcellularLocation>
</comment>
<gene>
    <name evidence="8" type="ORF">FEI13_04035</name>
</gene>
<feature type="transmembrane region" description="Helical" evidence="6">
    <location>
        <begin position="53"/>
        <end position="76"/>
    </location>
</feature>
<dbReference type="EMBL" id="VBUI01000004">
    <property type="protein sequence ID" value="TLF52879.1"/>
    <property type="molecule type" value="Genomic_DNA"/>
</dbReference>
<evidence type="ECO:0000256" key="2">
    <source>
        <dbReference type="ARBA" id="ARBA00022475"/>
    </source>
</evidence>
<dbReference type="PANTHER" id="PTHR12677:SF59">
    <property type="entry name" value="GOLGI APPARATUS MEMBRANE PROTEIN TVP38-RELATED"/>
    <property type="match status" value="1"/>
</dbReference>
<evidence type="ECO:0000256" key="5">
    <source>
        <dbReference type="ARBA" id="ARBA00023136"/>
    </source>
</evidence>
<sequence length="239" mass="25783">MRIEPRHGKQALLALLMLAGLVALGIWVYQAGWIDPVRLERLGLRLGPWGPPMLAGVMALTVVVGPIPTMVVSVAAGMIYDPLLAFLLSMTGALTGAGLSFWIARLVGRPVIERLLHGHVALFPECPQHILFSMVLVARLIPVVSFALISYAAGLTALSTGRFLVATALGMSPMTLIYVLAGKGIAIDSGWAMAVGLAVVCLLVALPKMVDAGWIRLPVRWRAFVDHLRHHRQDGPPRW</sequence>
<feature type="transmembrane region" description="Helical" evidence="6">
    <location>
        <begin position="130"/>
        <end position="151"/>
    </location>
</feature>
<keyword evidence="5 6" id="KW-0472">Membrane</keyword>
<feature type="transmembrane region" description="Helical" evidence="6">
    <location>
        <begin position="187"/>
        <end position="206"/>
    </location>
</feature>
<feature type="domain" description="VTT" evidence="7">
    <location>
        <begin position="67"/>
        <end position="183"/>
    </location>
</feature>
<keyword evidence="9" id="KW-1185">Reference proteome</keyword>
<dbReference type="Proteomes" id="UP000306973">
    <property type="component" value="Unassembled WGS sequence"/>
</dbReference>
<reference evidence="8 9" key="1">
    <citation type="journal article" date="2007" name="Int. J. Syst. Evol. Microbiol.">
        <title>Halomonas saccharevitans sp. nov., Halomonas arcis sp. nov. and Halomonas subterranea sp. nov., halophilic bacteria isolated from hypersaline environments of China.</title>
        <authorList>
            <person name="Xu X.W."/>
            <person name="Wu Y.H."/>
            <person name="Zhou Z."/>
            <person name="Wang C.S."/>
            <person name="Zhou Y.G."/>
            <person name="Zhang H.B."/>
            <person name="Wang Y."/>
            <person name="Wu M."/>
        </authorList>
    </citation>
    <scope>NUCLEOTIDE SEQUENCE [LARGE SCALE GENOMIC DNA]</scope>
    <source>
        <strain evidence="8 9">TBZ3</strain>
    </source>
</reference>
<accession>A0A5R8ML86</accession>
<keyword evidence="4 6" id="KW-1133">Transmembrane helix</keyword>